<dbReference type="Proteomes" id="UP001146120">
    <property type="component" value="Unassembled WGS sequence"/>
</dbReference>
<dbReference type="InterPro" id="IPR010285">
    <property type="entry name" value="DNA_helicase_pif1-like_DEAD"/>
</dbReference>
<dbReference type="GO" id="GO:0000723">
    <property type="term" value="P:telomere maintenance"/>
    <property type="evidence" value="ECO:0007669"/>
    <property type="project" value="InterPro"/>
</dbReference>
<keyword evidence="6" id="KW-1185">Reference proteome</keyword>
<reference evidence="5" key="2">
    <citation type="journal article" date="2023" name="Microbiol Resour">
        <title>Decontamination and Annotation of the Draft Genome Sequence of the Oomycete Lagenidium giganteum ARSEF 373.</title>
        <authorList>
            <person name="Morgan W.R."/>
            <person name="Tartar A."/>
        </authorList>
    </citation>
    <scope>NUCLEOTIDE SEQUENCE</scope>
    <source>
        <strain evidence="5">ARSEF 373</strain>
    </source>
</reference>
<evidence type="ECO:0000313" key="5">
    <source>
        <dbReference type="EMBL" id="DBA05265.1"/>
    </source>
</evidence>
<keyword evidence="1" id="KW-0233">DNA recombination</keyword>
<dbReference type="InterPro" id="IPR025476">
    <property type="entry name" value="Helitron_helicase-like"/>
</dbReference>
<comment type="catalytic activity">
    <reaction evidence="1">
        <text>ATP + H2O = ADP + phosphate + H(+)</text>
        <dbReference type="Rhea" id="RHEA:13065"/>
        <dbReference type="ChEBI" id="CHEBI:15377"/>
        <dbReference type="ChEBI" id="CHEBI:15378"/>
        <dbReference type="ChEBI" id="CHEBI:30616"/>
        <dbReference type="ChEBI" id="CHEBI:43474"/>
        <dbReference type="ChEBI" id="CHEBI:456216"/>
        <dbReference type="EC" id="5.6.2.3"/>
    </reaction>
</comment>
<keyword evidence="1" id="KW-0227">DNA damage</keyword>
<protein>
    <recommendedName>
        <fullName evidence="1">ATP-dependent DNA helicase</fullName>
        <ecNumber evidence="1">5.6.2.3</ecNumber>
    </recommendedName>
</protein>
<dbReference type="Gene3D" id="3.40.50.300">
    <property type="entry name" value="P-loop containing nucleotide triphosphate hydrolases"/>
    <property type="match status" value="1"/>
</dbReference>
<dbReference type="SUPFAM" id="SSF52540">
    <property type="entry name" value="P-loop containing nucleoside triphosphate hydrolases"/>
    <property type="match status" value="1"/>
</dbReference>
<evidence type="ECO:0000259" key="4">
    <source>
        <dbReference type="Pfam" id="PF21530"/>
    </source>
</evidence>
<keyword evidence="1" id="KW-0067">ATP-binding</keyword>
<evidence type="ECO:0000256" key="1">
    <source>
        <dbReference type="RuleBase" id="RU363044"/>
    </source>
</evidence>
<sequence>MMSSGLIPDANTAPRFAQIYVYDTVYQLQRRGQLFRDLDQTVFGILQEMMSSLNPFVAQFERNSIERLSSAPTQDFQPSDHRYQAPTGSEVAVLLPNEEEQATAASLRDIVLIKRGSGVQRINEIHPLYDPLHFVLLSPAEMKAGVVKEATGATVNEFYRYHLMVRSNEDVLWLGGRLTQEYVVDAYAKIEGARLRWVRDNQAHLRAHLYQGLMEHAVESEPAPSGRMIILPPSFTGGPRYTQKLYQNAMTIVRKLGKPDLFITMTCNPNWPEIQAALLPSQRAQDRPDLCARGFRLKLKRFMEDMVEKKIMGHVKARVAVNEFQKRGLLHAHSLRILDNQTNINAFVNAELPDEQDEQLVDTITSTMLHGPCGDHNPNAPCMREAIPTSSHNSTTVGSDGYPNYRRRDNGSTFVKGNFVFDNRWVVPYNPFPSKVFNCHMNVEICSSIQSVKYLYKYVYKGHATVQSNVEGHDNDRNLDETRRFVDARYVSASGAFWRIMDFQPSVMPLQVHLDRQHVVYDEDDDPESVLDENRRTTLTEWMTYNREHPHDSIAKQTLYGDFPSLFTWKMTERQWFPRGGQTSVGRMHFVNPRDVERYHLRLLLNHVPGATSFQDLRTVDEEVQETFLAAARARRLLQSDEEFDQDLQCAVTSSHPRQIRELFASMLMFCEVSEPRVVFDKFEMALAEDYLALANGDAHLARTMLLRSLDAILVANNSSLDAFDSLPAIEDGIDASPPARTPYGGDPLQRVIIAEDLRGKLNAEQERVYDAVLDAILRPSETQDIRLQGAYRPTSSVSESGHGNRVERNRFSLARRRPNCTFKIPIPINATSTCAIEVESKHAKYLSSADLIIIDEAPMMHRHGFEAIDRSLRDILRVQDPSLLLKPFGGKVVLLGGDFRQMLAVIPRGSRSQIVGSCINRSQLWAHFKTYRLHTNTRVSSDAMGWAARLLPLGDRWRYEGDDVLIPDEIARVESLSAMIEAVYRDLQDGHSLFSSHAILTPLNKDVKVIDDHVLDCMPGQVQTYQSIDSIPPGEVQNQALYPAELLSSFDTATLPLFSLRLKIGCVVILLRNLDASRGLCNGTRLRVDRFFPTLLQVTIISQGAYSGSSHSIPRTALYPLDSKLPFSFKRLQFPVRLASAMSINKAQGQTLDKVGLFLPSKLFAHGHLYLALSRTRTGSEGIYLYTPDPTTRTLNNVMFHEVFQRLHGPFEPI</sequence>
<dbReference type="GO" id="GO:0006281">
    <property type="term" value="P:DNA repair"/>
    <property type="evidence" value="ECO:0007669"/>
    <property type="project" value="UniProtKB-KW"/>
</dbReference>
<comment type="cofactor">
    <cofactor evidence="1">
        <name>Mg(2+)</name>
        <dbReference type="ChEBI" id="CHEBI:18420"/>
    </cofactor>
</comment>
<dbReference type="InterPro" id="IPR027417">
    <property type="entry name" value="P-loop_NTPase"/>
</dbReference>
<dbReference type="Pfam" id="PF05970">
    <property type="entry name" value="PIF1"/>
    <property type="match status" value="1"/>
</dbReference>
<proteinExistence type="inferred from homology"/>
<dbReference type="PANTHER" id="PTHR10492:SF57">
    <property type="entry name" value="ATP-DEPENDENT DNA HELICASE"/>
    <property type="match status" value="1"/>
</dbReference>
<dbReference type="EC" id="5.6.2.3" evidence="1"/>
<keyword evidence="1" id="KW-0547">Nucleotide-binding</keyword>
<dbReference type="CDD" id="cd18809">
    <property type="entry name" value="SF1_C_RecD"/>
    <property type="match status" value="1"/>
</dbReference>
<dbReference type="GO" id="GO:0016787">
    <property type="term" value="F:hydrolase activity"/>
    <property type="evidence" value="ECO:0007669"/>
    <property type="project" value="UniProtKB-KW"/>
</dbReference>
<dbReference type="PANTHER" id="PTHR10492">
    <property type="match status" value="1"/>
</dbReference>
<keyword evidence="1" id="KW-0347">Helicase</keyword>
<dbReference type="GO" id="GO:0005524">
    <property type="term" value="F:ATP binding"/>
    <property type="evidence" value="ECO:0007669"/>
    <property type="project" value="UniProtKB-KW"/>
</dbReference>
<dbReference type="AlphaFoldDB" id="A0AAV2ZID2"/>
<evidence type="ECO:0000259" key="3">
    <source>
        <dbReference type="Pfam" id="PF14214"/>
    </source>
</evidence>
<dbReference type="Pfam" id="PF14214">
    <property type="entry name" value="Helitron_like_N"/>
    <property type="match status" value="1"/>
</dbReference>
<evidence type="ECO:0000259" key="2">
    <source>
        <dbReference type="Pfam" id="PF05970"/>
    </source>
</evidence>
<reference evidence="5" key="1">
    <citation type="submission" date="2022-11" db="EMBL/GenBank/DDBJ databases">
        <authorList>
            <person name="Morgan W.R."/>
            <person name="Tartar A."/>
        </authorList>
    </citation>
    <scope>NUCLEOTIDE SEQUENCE</scope>
    <source>
        <strain evidence="5">ARSEF 373</strain>
    </source>
</reference>
<feature type="domain" description="Helitron helicase-like" evidence="3">
    <location>
        <begin position="158"/>
        <end position="335"/>
    </location>
</feature>
<evidence type="ECO:0000313" key="6">
    <source>
        <dbReference type="Proteomes" id="UP001146120"/>
    </source>
</evidence>
<organism evidence="5 6">
    <name type="scientific">Lagenidium giganteum</name>
    <dbReference type="NCBI Taxonomy" id="4803"/>
    <lineage>
        <taxon>Eukaryota</taxon>
        <taxon>Sar</taxon>
        <taxon>Stramenopiles</taxon>
        <taxon>Oomycota</taxon>
        <taxon>Peronosporomycetes</taxon>
        <taxon>Pythiales</taxon>
        <taxon>Pythiaceae</taxon>
    </lineage>
</organism>
<gene>
    <name evidence="5" type="ORF">N0F65_007427</name>
</gene>
<dbReference type="GO" id="GO:0006310">
    <property type="term" value="P:DNA recombination"/>
    <property type="evidence" value="ECO:0007669"/>
    <property type="project" value="UniProtKB-KW"/>
</dbReference>
<feature type="domain" description="DNA helicase Pif1-like 2B" evidence="4">
    <location>
        <begin position="1046"/>
        <end position="1091"/>
    </location>
</feature>
<comment type="similarity">
    <text evidence="1">Belongs to the helicase family.</text>
</comment>
<feature type="domain" description="DNA helicase Pif1-like DEAD-box helicase" evidence="2">
    <location>
        <begin position="821"/>
        <end position="943"/>
    </location>
</feature>
<dbReference type="InterPro" id="IPR049163">
    <property type="entry name" value="Pif1-like_2B_dom"/>
</dbReference>
<name>A0AAV2ZID2_9STRA</name>
<dbReference type="Pfam" id="PF21530">
    <property type="entry name" value="Pif1_2B_dom"/>
    <property type="match status" value="1"/>
</dbReference>
<comment type="caution">
    <text evidence="5">The sequence shown here is derived from an EMBL/GenBank/DDBJ whole genome shotgun (WGS) entry which is preliminary data.</text>
</comment>
<accession>A0AAV2ZID2</accession>
<dbReference type="GO" id="GO:0043139">
    <property type="term" value="F:5'-3' DNA helicase activity"/>
    <property type="evidence" value="ECO:0007669"/>
    <property type="project" value="UniProtKB-EC"/>
</dbReference>
<dbReference type="EMBL" id="DAKRPA010000001">
    <property type="protein sequence ID" value="DBA05265.1"/>
    <property type="molecule type" value="Genomic_DNA"/>
</dbReference>
<keyword evidence="1" id="KW-0234">DNA repair</keyword>
<keyword evidence="1" id="KW-0378">Hydrolase</keyword>